<dbReference type="RefSeq" id="WP_002838544.1">
    <property type="nucleotide sequence ID" value="NZ_CAMYDD010000002.1"/>
</dbReference>
<reference evidence="2 4" key="3">
    <citation type="submission" date="2020-05" db="EMBL/GenBank/DDBJ databases">
        <title>FDA dAtabase for Regulatory Grade micrObial Sequences (FDA-ARGOS): Supporting development and validation of Infectious Disease Dx tests.</title>
        <authorList>
            <person name="Pederson C."/>
            <person name="Tallon L."/>
            <person name="Sadzewicz L."/>
            <person name="Zhao X."/>
            <person name="Vavikolanu K."/>
            <person name="Mehta A."/>
            <person name="Aluvathingal J."/>
            <person name="Nadendla S."/>
            <person name="Myers T."/>
            <person name="Yan Y."/>
            <person name="Sichtig H."/>
        </authorList>
    </citation>
    <scope>NUCLEOTIDE SEQUENCE [LARGE SCALE GENOMIC DNA]</scope>
    <source>
        <strain evidence="2 4">FDAARGOS_764</strain>
    </source>
</reference>
<evidence type="ECO:0000313" key="4">
    <source>
        <dbReference type="Proteomes" id="UP000502899"/>
    </source>
</evidence>
<proteinExistence type="predicted"/>
<dbReference type="EMBL" id="CP054000">
    <property type="protein sequence ID" value="QKH79621.1"/>
    <property type="molecule type" value="Genomic_DNA"/>
</dbReference>
<evidence type="ECO:0000313" key="2">
    <source>
        <dbReference type="EMBL" id="QKH79621.1"/>
    </source>
</evidence>
<dbReference type="Proteomes" id="UP000502899">
    <property type="component" value="Chromosome"/>
</dbReference>
<accession>A0A133N372</accession>
<evidence type="ECO:0000313" key="1">
    <source>
        <dbReference type="EMBL" id="OXZ39113.1"/>
    </source>
</evidence>
<reference evidence="1" key="1">
    <citation type="journal article" date="2017" name="J. Clin. Microbiol.">
        <title>Finegoldia magna Isolated from Orthopedic Joint Implant-Associated Infections.</title>
        <authorList>
            <person name="Soderquist B."/>
            <person name="Bjorklund S."/>
            <person name="Hellmark B."/>
            <person name="Jensen A."/>
            <person name="Bruggemann H."/>
        </authorList>
    </citation>
    <scope>NUCLEOTIDE SEQUENCE</scope>
    <source>
        <strain evidence="1">08T492</strain>
    </source>
</reference>
<protein>
    <submittedName>
        <fullName evidence="1">Uncharacterized protein</fullName>
    </submittedName>
</protein>
<reference evidence="3" key="2">
    <citation type="submission" date="2017-04" db="EMBL/GenBank/DDBJ databases">
        <title>Finegoldia magna isolated from orthopedic joint implant-associated infections.</title>
        <authorList>
            <person name="Bjorklund S."/>
            <person name="Bruggemann H."/>
            <person name="Jensen A."/>
            <person name="Hellmark B."/>
            <person name="Soderquist B."/>
        </authorList>
    </citation>
    <scope>NUCLEOTIDE SEQUENCE [LARGE SCALE GENOMIC DNA]</scope>
    <source>
        <strain evidence="3">08T492</strain>
    </source>
</reference>
<evidence type="ECO:0000313" key="3">
    <source>
        <dbReference type="Proteomes" id="UP000215361"/>
    </source>
</evidence>
<gene>
    <name evidence="1" type="ORF">B9N56_02125</name>
    <name evidence="2" type="ORF">FOC70_04275</name>
</gene>
<organism evidence="1 3">
    <name type="scientific">Finegoldia magna</name>
    <name type="common">Peptostreptococcus magnus</name>
    <dbReference type="NCBI Taxonomy" id="1260"/>
    <lineage>
        <taxon>Bacteria</taxon>
        <taxon>Bacillati</taxon>
        <taxon>Bacillota</taxon>
        <taxon>Tissierellia</taxon>
        <taxon>Tissierellales</taxon>
        <taxon>Peptoniphilaceae</taxon>
        <taxon>Finegoldia</taxon>
    </lineage>
</organism>
<sequence>MIYDFYINKDIKDRFRILSDDKLIYSGYKEGNSTSFFDAFIGSSFDKGSNFVFYDENEDVVMKVERIFYENNKKYVINSKNLNFTLESDMSNTIKYDNDKMIDISDFKNINVLDFGNIELNKKGFSIYEKFTLDVKNHDYTFVVIAVALFIWDVYIKERLGFIK</sequence>
<dbReference type="Proteomes" id="UP000215361">
    <property type="component" value="Unassembled WGS sequence"/>
</dbReference>
<dbReference type="EMBL" id="NDYI01000007">
    <property type="protein sequence ID" value="OXZ39113.1"/>
    <property type="molecule type" value="Genomic_DNA"/>
</dbReference>
<name>A0A133N372_FINMA</name>
<dbReference type="AlphaFoldDB" id="A0A133N372"/>